<dbReference type="InterPro" id="IPR029068">
    <property type="entry name" value="Glyas_Bleomycin-R_OHBP_Dase"/>
</dbReference>
<dbReference type="Pfam" id="PF00903">
    <property type="entry name" value="Glyoxalase"/>
    <property type="match status" value="1"/>
</dbReference>
<name>A0A8I0MSW8_9GAMM</name>
<dbReference type="Proteomes" id="UP000660708">
    <property type="component" value="Unassembled WGS sequence"/>
</dbReference>
<feature type="domain" description="VOC" evidence="1">
    <location>
        <begin position="1"/>
        <end position="89"/>
    </location>
</feature>
<dbReference type="InterPro" id="IPR004360">
    <property type="entry name" value="Glyas_Fos-R_dOase_dom"/>
</dbReference>
<comment type="caution">
    <text evidence="2">The sequence shown here is derived from an EMBL/GenBank/DDBJ whole genome shotgun (WGS) entry which is preliminary data.</text>
</comment>
<protein>
    <recommendedName>
        <fullName evidence="1">VOC domain-containing protein</fullName>
    </recommendedName>
</protein>
<proteinExistence type="predicted"/>
<dbReference type="EMBL" id="AQHF01000017">
    <property type="protein sequence ID" value="MBE0344695.1"/>
    <property type="molecule type" value="Genomic_DNA"/>
</dbReference>
<evidence type="ECO:0000313" key="2">
    <source>
        <dbReference type="EMBL" id="MBE0344695.1"/>
    </source>
</evidence>
<dbReference type="InterPro" id="IPR037523">
    <property type="entry name" value="VOC_core"/>
</dbReference>
<evidence type="ECO:0000259" key="1">
    <source>
        <dbReference type="PROSITE" id="PS51819"/>
    </source>
</evidence>
<organism evidence="2 3">
    <name type="scientific">Pseudoalteromonas peptidolytica F12-50-A1</name>
    <dbReference type="NCBI Taxonomy" id="1315280"/>
    <lineage>
        <taxon>Bacteria</taxon>
        <taxon>Pseudomonadati</taxon>
        <taxon>Pseudomonadota</taxon>
        <taxon>Gammaproteobacteria</taxon>
        <taxon>Alteromonadales</taxon>
        <taxon>Pseudoalteromonadaceae</taxon>
        <taxon>Pseudoalteromonas</taxon>
    </lineage>
</organism>
<evidence type="ECO:0000313" key="3">
    <source>
        <dbReference type="Proteomes" id="UP000660708"/>
    </source>
</evidence>
<dbReference type="SUPFAM" id="SSF54593">
    <property type="entry name" value="Glyoxalase/Bleomycin resistance protein/Dihydroxybiphenyl dioxygenase"/>
    <property type="match status" value="1"/>
</dbReference>
<dbReference type="AlphaFoldDB" id="A0A8I0MSW8"/>
<keyword evidence="3" id="KW-1185">Reference proteome</keyword>
<dbReference type="Gene3D" id="3.10.180.10">
    <property type="entry name" value="2,3-Dihydroxybiphenyl 1,2-Dioxygenase, domain 1"/>
    <property type="match status" value="1"/>
</dbReference>
<reference evidence="2 3" key="1">
    <citation type="submission" date="2015-06" db="EMBL/GenBank/DDBJ databases">
        <title>Genome sequence of Pseudoalteromonas peptidolytica.</title>
        <authorList>
            <person name="Xie B.-B."/>
            <person name="Rong J.-C."/>
            <person name="Qin Q.-L."/>
            <person name="Zhang Y.-Z."/>
        </authorList>
    </citation>
    <scope>NUCLEOTIDE SEQUENCE [LARGE SCALE GENOMIC DNA]</scope>
    <source>
        <strain evidence="2 3">F12-50-A1</strain>
    </source>
</reference>
<sequence>MKLFGSEVEGFIGYKLDNVQVIIEPEEKGEFESGRYLGFSIEVDNLNQFYARLNERGVKFTGAPEEQFWGGLMTHIIDPSNNTFSIVQVESVA</sequence>
<dbReference type="PROSITE" id="PS51819">
    <property type="entry name" value="VOC"/>
    <property type="match status" value="1"/>
</dbReference>
<accession>A0A8I0MSW8</accession>
<gene>
    <name evidence="2" type="ORF">PPEP_a2333</name>
</gene>